<gene>
    <name evidence="5" type="primary">eutC</name>
    <name evidence="6" type="ORF">AOE01nite_15960</name>
</gene>
<dbReference type="HAMAP" id="MF_00601">
    <property type="entry name" value="EutC"/>
    <property type="match status" value="1"/>
</dbReference>
<keyword evidence="3 5" id="KW-0170">Cobalt</keyword>
<dbReference type="Pfam" id="PF05985">
    <property type="entry name" value="EutC"/>
    <property type="match status" value="1"/>
</dbReference>
<reference evidence="6 7" key="1">
    <citation type="submission" date="2019-07" db="EMBL/GenBank/DDBJ databases">
        <title>Whole genome shotgun sequence of Acetobacter oeni NBRC 105207.</title>
        <authorList>
            <person name="Hosoyama A."/>
            <person name="Uohara A."/>
            <person name="Ohji S."/>
            <person name="Ichikawa N."/>
        </authorList>
    </citation>
    <scope>NUCLEOTIDE SEQUENCE [LARGE SCALE GENOMIC DNA]</scope>
    <source>
        <strain evidence="6 7">NBRC 105207</strain>
    </source>
</reference>
<proteinExistence type="inferred from homology"/>
<comment type="subunit">
    <text evidence="5">The basic unit is a heterodimer which dimerizes to form tetramers. The heterotetramers trimerize; 6 large subunits form a core ring with 6 small subunits projecting outwards.</text>
</comment>
<accession>A0A511XKB1</accession>
<organism evidence="6 7">
    <name type="scientific">Acetobacter oeni</name>
    <dbReference type="NCBI Taxonomy" id="304077"/>
    <lineage>
        <taxon>Bacteria</taxon>
        <taxon>Pseudomonadati</taxon>
        <taxon>Pseudomonadota</taxon>
        <taxon>Alphaproteobacteria</taxon>
        <taxon>Acetobacterales</taxon>
        <taxon>Acetobacteraceae</taxon>
        <taxon>Acetobacter</taxon>
    </lineage>
</organism>
<dbReference type="InterPro" id="IPR042251">
    <property type="entry name" value="EutC_C"/>
</dbReference>
<dbReference type="Gene3D" id="1.10.30.40">
    <property type="entry name" value="Ethanolamine ammonia-lyase light chain (EutC), N-terminal domain"/>
    <property type="match status" value="1"/>
</dbReference>
<dbReference type="GO" id="GO:0009350">
    <property type="term" value="C:ethanolamine ammonia-lyase complex"/>
    <property type="evidence" value="ECO:0007669"/>
    <property type="project" value="UniProtKB-UniRule"/>
</dbReference>
<dbReference type="GO" id="GO:0046336">
    <property type="term" value="P:ethanolamine catabolic process"/>
    <property type="evidence" value="ECO:0007669"/>
    <property type="project" value="UniProtKB-UniRule"/>
</dbReference>
<dbReference type="PIRSF" id="PIRSF018982">
    <property type="entry name" value="EutC"/>
    <property type="match status" value="1"/>
</dbReference>
<dbReference type="EC" id="4.3.1.7" evidence="5"/>
<evidence type="ECO:0000256" key="1">
    <source>
        <dbReference type="ARBA" id="ARBA00022628"/>
    </source>
</evidence>
<protein>
    <recommendedName>
        <fullName evidence="5">Ethanolamine ammonia-lyase small subunit</fullName>
        <shortName evidence="5">EAL small subunit</shortName>
        <ecNumber evidence="5">4.3.1.7</ecNumber>
    </recommendedName>
</protein>
<dbReference type="PANTHER" id="PTHR39330:SF1">
    <property type="entry name" value="ETHANOLAMINE AMMONIA-LYASE SMALL SUBUNIT"/>
    <property type="match status" value="1"/>
</dbReference>
<dbReference type="GO" id="GO:0031471">
    <property type="term" value="C:ethanolamine degradation polyhedral organelle"/>
    <property type="evidence" value="ECO:0007669"/>
    <property type="project" value="UniProtKB-UniRule"/>
</dbReference>
<comment type="pathway">
    <text evidence="5">Amine and polyamine degradation; ethanolamine degradation.</text>
</comment>
<comment type="subcellular location">
    <subcellularLocation>
        <location evidence="5">Bacterial microcompartment</location>
    </subcellularLocation>
</comment>
<keyword evidence="7" id="KW-1185">Reference proteome</keyword>
<feature type="binding site" evidence="5">
    <location>
        <position position="211"/>
    </location>
    <ligand>
        <name>adenosylcob(III)alamin</name>
        <dbReference type="ChEBI" id="CHEBI:18408"/>
    </ligand>
</feature>
<dbReference type="NCBIfam" id="NF003971">
    <property type="entry name" value="PRK05465.1"/>
    <property type="match status" value="1"/>
</dbReference>
<sequence length="268" mass="28746">MTESVPDSVSADPWKRLRNLTRARIGLTRAGDTLSGAEVRAQQAAHARARRAVHACLNPSGLAMSIDSSTAEVIEVRSEAADRAAFVRRPDLGRLLAPQSAVLLRGLPGPVNGYDIVFVAADGLSAIAVEHQVPPLLKAAISSLSNNWRIAPLVIAHNARVALGDEIGFLINAGCVVMMIGERPGLSVSDSLSLYITWLPRPGRQDSERNCISNIHENGLSIQGACHKLCWLLSAARKLGGTGIRLKDESTTLTALPRRESESWESEP</sequence>
<keyword evidence="1 5" id="KW-0846">Cobalamin</keyword>
<dbReference type="GO" id="GO:0031419">
    <property type="term" value="F:cobalamin binding"/>
    <property type="evidence" value="ECO:0007669"/>
    <property type="project" value="UniProtKB-UniRule"/>
</dbReference>
<comment type="cofactor">
    <cofactor evidence="5">
        <name>adenosylcob(III)alamin</name>
        <dbReference type="ChEBI" id="CHEBI:18408"/>
    </cofactor>
    <text evidence="5">Binds between the large and small subunits.</text>
</comment>
<keyword evidence="4 5" id="KW-1283">Bacterial microcompartment</keyword>
<keyword evidence="2 5" id="KW-0456">Lyase</keyword>
<name>A0A511XKB1_9PROT</name>
<evidence type="ECO:0000256" key="3">
    <source>
        <dbReference type="ARBA" id="ARBA00023285"/>
    </source>
</evidence>
<dbReference type="PANTHER" id="PTHR39330">
    <property type="entry name" value="ETHANOLAMINE AMMONIA-LYASE LIGHT CHAIN"/>
    <property type="match status" value="1"/>
</dbReference>
<feature type="binding site" evidence="5">
    <location>
        <position position="161"/>
    </location>
    <ligand>
        <name>adenosylcob(III)alamin</name>
        <dbReference type="ChEBI" id="CHEBI:18408"/>
    </ligand>
</feature>
<comment type="catalytic activity">
    <reaction evidence="5">
        <text>ethanolamine = acetaldehyde + NH4(+)</text>
        <dbReference type="Rhea" id="RHEA:15313"/>
        <dbReference type="ChEBI" id="CHEBI:15343"/>
        <dbReference type="ChEBI" id="CHEBI:28938"/>
        <dbReference type="ChEBI" id="CHEBI:57603"/>
        <dbReference type="EC" id="4.3.1.7"/>
    </reaction>
</comment>
<dbReference type="GO" id="GO:0008851">
    <property type="term" value="F:ethanolamine ammonia-lyase activity"/>
    <property type="evidence" value="ECO:0007669"/>
    <property type="project" value="UniProtKB-UniRule"/>
</dbReference>
<dbReference type="AlphaFoldDB" id="A0A511XKB1"/>
<evidence type="ECO:0000313" key="6">
    <source>
        <dbReference type="EMBL" id="GEN63372.1"/>
    </source>
</evidence>
<dbReference type="UniPathway" id="UPA00560"/>
<evidence type="ECO:0000313" key="7">
    <source>
        <dbReference type="Proteomes" id="UP000321746"/>
    </source>
</evidence>
<dbReference type="EMBL" id="BJYG01000019">
    <property type="protein sequence ID" value="GEN63372.1"/>
    <property type="molecule type" value="Genomic_DNA"/>
</dbReference>
<feature type="binding site" evidence="5">
    <location>
        <position position="182"/>
    </location>
    <ligand>
        <name>adenosylcob(III)alamin</name>
        <dbReference type="ChEBI" id="CHEBI:18408"/>
    </ligand>
</feature>
<dbReference type="RefSeq" id="WP_146887864.1">
    <property type="nucleotide sequence ID" value="NZ_BJYG01000019.1"/>
</dbReference>
<dbReference type="Gene3D" id="3.40.50.11240">
    <property type="entry name" value="Ethanolamine ammonia-lyase light chain (EutC)"/>
    <property type="match status" value="1"/>
</dbReference>
<evidence type="ECO:0000256" key="5">
    <source>
        <dbReference type="HAMAP-Rule" id="MF_00601"/>
    </source>
</evidence>
<dbReference type="InterPro" id="IPR042255">
    <property type="entry name" value="EutC_N"/>
</dbReference>
<comment type="caution">
    <text evidence="6">The sequence shown here is derived from an EMBL/GenBank/DDBJ whole genome shotgun (WGS) entry which is preliminary data.</text>
</comment>
<evidence type="ECO:0000256" key="2">
    <source>
        <dbReference type="ARBA" id="ARBA00023239"/>
    </source>
</evidence>
<dbReference type="Proteomes" id="UP000321746">
    <property type="component" value="Unassembled WGS sequence"/>
</dbReference>
<evidence type="ECO:0000256" key="4">
    <source>
        <dbReference type="ARBA" id="ARBA00024446"/>
    </source>
</evidence>
<comment type="similarity">
    <text evidence="5">Belongs to the EutC family.</text>
</comment>
<dbReference type="InterPro" id="IPR009246">
    <property type="entry name" value="EutC"/>
</dbReference>
<comment type="function">
    <text evidence="5">Catalyzes the deamination of various vicinal amino-alcohols to oxo compounds. Allows this organism to utilize ethanolamine as the sole source of nitrogen and carbon in the presence of external vitamin B12.</text>
</comment>
<dbReference type="GO" id="GO:0006520">
    <property type="term" value="P:amino acid metabolic process"/>
    <property type="evidence" value="ECO:0007669"/>
    <property type="project" value="InterPro"/>
</dbReference>
<dbReference type="OrthoDB" id="114248at2"/>